<dbReference type="EMBL" id="JBBPEH010000004">
    <property type="protein sequence ID" value="KAK7539807.1"/>
    <property type="molecule type" value="Genomic_DNA"/>
</dbReference>
<dbReference type="GeneID" id="92028083"/>
<dbReference type="RefSeq" id="XP_066657078.1">
    <property type="nucleotide sequence ID" value="XM_066795177.1"/>
</dbReference>
<comment type="caution">
    <text evidence="1">The sequence shown here is derived from an EMBL/GenBank/DDBJ whole genome shotgun (WGS) entry which is preliminary data.</text>
</comment>
<gene>
    <name evidence="1" type="ORF">J3D65DRAFT_298246</name>
</gene>
<evidence type="ECO:0000313" key="1">
    <source>
        <dbReference type="EMBL" id="KAK7539807.1"/>
    </source>
</evidence>
<evidence type="ECO:0000313" key="2">
    <source>
        <dbReference type="Proteomes" id="UP001360953"/>
    </source>
</evidence>
<dbReference type="Proteomes" id="UP001360953">
    <property type="component" value="Unassembled WGS sequence"/>
</dbReference>
<sequence length="166" mass="18387">MVHFRMLPARLPEHIGIRKSHYRTWSCAVVAPHVVLVAAYSTSPASKIVKSIGRKHESISDPIGTPEVMAICCVSLVCSLRMGHVQTARDDCSPWILQADEMPAQEAPRGADWPARSEFLQASRPSTGKRPTLLLLESSRFRQDILDFARQEQPGLNLGMGMALLE</sequence>
<organism evidence="1 2">
    <name type="scientific">Phyllosticta citribraziliensis</name>
    <dbReference type="NCBI Taxonomy" id="989973"/>
    <lineage>
        <taxon>Eukaryota</taxon>
        <taxon>Fungi</taxon>
        <taxon>Dikarya</taxon>
        <taxon>Ascomycota</taxon>
        <taxon>Pezizomycotina</taxon>
        <taxon>Dothideomycetes</taxon>
        <taxon>Dothideomycetes incertae sedis</taxon>
        <taxon>Botryosphaeriales</taxon>
        <taxon>Phyllostictaceae</taxon>
        <taxon>Phyllosticta</taxon>
    </lineage>
</organism>
<accession>A0ABR1M1B6</accession>
<reference evidence="1 2" key="1">
    <citation type="submission" date="2024-04" db="EMBL/GenBank/DDBJ databases">
        <title>Phyllosticta paracitricarpa is synonymous to the EU quarantine fungus P. citricarpa based on phylogenomic analyses.</title>
        <authorList>
            <consortium name="Lawrence Berkeley National Laboratory"/>
            <person name="Van ingen-buijs V.A."/>
            <person name="Van westerhoven A.C."/>
            <person name="Haridas S."/>
            <person name="Skiadas P."/>
            <person name="Martin F."/>
            <person name="Groenewald J.Z."/>
            <person name="Crous P.W."/>
            <person name="Seidl M.F."/>
        </authorList>
    </citation>
    <scope>NUCLEOTIDE SEQUENCE [LARGE SCALE GENOMIC DNA]</scope>
    <source>
        <strain evidence="1 2">CPC 17464</strain>
    </source>
</reference>
<protein>
    <submittedName>
        <fullName evidence="1">Uncharacterized protein</fullName>
    </submittedName>
</protein>
<keyword evidence="2" id="KW-1185">Reference proteome</keyword>
<name>A0ABR1M1B6_9PEZI</name>
<proteinExistence type="predicted"/>